<protein>
    <submittedName>
        <fullName evidence="2">Uncharacterized protein</fullName>
    </submittedName>
</protein>
<accession>A0ABN9MB28</accession>
<comment type="caution">
    <text evidence="2">The sequence shown here is derived from an EMBL/GenBank/DDBJ whole genome shotgun (WGS) entry which is preliminary data.</text>
</comment>
<evidence type="ECO:0000313" key="2">
    <source>
        <dbReference type="EMBL" id="CAJ0963743.1"/>
    </source>
</evidence>
<sequence length="590" mass="66189">MCELEERKREYPARPSSSLRGLEPVTVRLLTSNIIALDAKYLFRLYMALKQYREAARTAIIIAREEQAAGNYRNAHDVLFSMYMELKTQKIKIPAEMATNLMILHSYILVKIHVKRGDHMKGARMLIRVANNISKFPSHIVPILTSTVIECHRAGLKNSAFSFAAMLMRPEYRNKIDIKYKKKIEAMVRAGTWLKRTGASAHIVNSQLCSQSTERKPVTVLLSQQCRHACNILIIKILALSNVIHDAHVASDIAHVASDIAHVASDIAHVASDITLTAGVRKHLPHVFSEGDLCSVKERSGLFYISQAGAGGAVTLDLATNDQGNNFGIVETVFNDAEVPGKPSLLPVNSTMAVGYGCHYWEGRVVGKTPKDRKYTPAQGKIAQRRRVLWRTENELQSNIAASMQPACKERVNQTPENSAHMTQNQSRQIQAAENPYPVKERQKDDPELEDIDRQRGLLRRPTTLKEQKTKPRASAGRAGVRRHHLPGNWKEVYVVKDLPWDKRRDHGHQSRNHLTREEAGSDDAGRRQTCPLPILKEGYPVFGKEDSGPTSVEEHVRRYEALNKMELLPVDEPPATARMAGKMDRLSGA</sequence>
<feature type="compositionally biased region" description="Polar residues" evidence="1">
    <location>
        <begin position="413"/>
        <end position="432"/>
    </location>
</feature>
<feature type="region of interest" description="Disordered" evidence="1">
    <location>
        <begin position="571"/>
        <end position="590"/>
    </location>
</feature>
<dbReference type="EMBL" id="CAUEEQ010058208">
    <property type="protein sequence ID" value="CAJ0963743.1"/>
    <property type="molecule type" value="Genomic_DNA"/>
</dbReference>
<proteinExistence type="predicted"/>
<feature type="region of interest" description="Disordered" evidence="1">
    <location>
        <begin position="503"/>
        <end position="533"/>
    </location>
</feature>
<dbReference type="PANTHER" id="PTHR14920:SF0">
    <property type="entry name" value="WD REPEAT DOMAIN 19"/>
    <property type="match status" value="1"/>
</dbReference>
<reference evidence="2" key="1">
    <citation type="submission" date="2023-07" db="EMBL/GenBank/DDBJ databases">
        <authorList>
            <person name="Stuckert A."/>
        </authorList>
    </citation>
    <scope>NUCLEOTIDE SEQUENCE</scope>
</reference>
<feature type="region of interest" description="Disordered" evidence="1">
    <location>
        <begin position="412"/>
        <end position="484"/>
    </location>
</feature>
<evidence type="ECO:0000313" key="3">
    <source>
        <dbReference type="Proteomes" id="UP001176940"/>
    </source>
</evidence>
<gene>
    <name evidence="2" type="ORF">RIMI_LOCUS18785108</name>
</gene>
<feature type="compositionally biased region" description="Basic and acidic residues" evidence="1">
    <location>
        <begin position="439"/>
        <end position="456"/>
    </location>
</feature>
<dbReference type="Proteomes" id="UP001176940">
    <property type="component" value="Unassembled WGS sequence"/>
</dbReference>
<name>A0ABN9MB28_9NEOB</name>
<dbReference type="InterPro" id="IPR040379">
    <property type="entry name" value="WDR19/dyf-2"/>
</dbReference>
<dbReference type="PANTHER" id="PTHR14920">
    <property type="entry name" value="OSMOTIC AVOIDANCE ABNORMAL PROTEIN 1/WD REPEAT MEMBRANE PROTEIN"/>
    <property type="match status" value="1"/>
</dbReference>
<organism evidence="2 3">
    <name type="scientific">Ranitomeya imitator</name>
    <name type="common">mimic poison frog</name>
    <dbReference type="NCBI Taxonomy" id="111125"/>
    <lineage>
        <taxon>Eukaryota</taxon>
        <taxon>Metazoa</taxon>
        <taxon>Chordata</taxon>
        <taxon>Craniata</taxon>
        <taxon>Vertebrata</taxon>
        <taxon>Euteleostomi</taxon>
        <taxon>Amphibia</taxon>
        <taxon>Batrachia</taxon>
        <taxon>Anura</taxon>
        <taxon>Neobatrachia</taxon>
        <taxon>Hyloidea</taxon>
        <taxon>Dendrobatidae</taxon>
        <taxon>Dendrobatinae</taxon>
        <taxon>Ranitomeya</taxon>
    </lineage>
</organism>
<evidence type="ECO:0000256" key="1">
    <source>
        <dbReference type="SAM" id="MobiDB-lite"/>
    </source>
</evidence>
<keyword evidence="3" id="KW-1185">Reference proteome</keyword>
<feature type="compositionally biased region" description="Basic and acidic residues" evidence="1">
    <location>
        <begin position="503"/>
        <end position="527"/>
    </location>
</feature>